<name>A0AAN0JE39_AMPQE</name>
<evidence type="ECO:0000256" key="1">
    <source>
        <dbReference type="SAM" id="Coils"/>
    </source>
</evidence>
<proteinExistence type="predicted"/>
<evidence type="ECO:0000313" key="4">
    <source>
        <dbReference type="Proteomes" id="UP000007879"/>
    </source>
</evidence>
<dbReference type="KEGG" id="aqu:109583908"/>
<keyword evidence="4" id="KW-1185">Reference proteome</keyword>
<dbReference type="GeneID" id="109583908"/>
<dbReference type="PROSITE" id="PS50017">
    <property type="entry name" value="DEATH_DOMAIN"/>
    <property type="match status" value="1"/>
</dbReference>
<feature type="coiled-coil region" evidence="1">
    <location>
        <begin position="588"/>
        <end position="615"/>
    </location>
</feature>
<dbReference type="CDD" id="cd01670">
    <property type="entry name" value="Death"/>
    <property type="match status" value="1"/>
</dbReference>
<sequence>MADSKVSHSSKLFSSHLSIDQLVDVIDLLKRSGYPETRWQDLGLRLGLHKNTLDAIERNHPGDVTRCLTECLSKWLRKADNVNSKGGATFDSLSNALRSMDETAVADKLDEERCNAMATCIFDTHCHNLSQSLCDPVSVAWMLYGERVLVKQAVTSVESGSPFIPKQREALLDALKEVIQLNYKNLQTLAIVLCKFPRNMPLGEAMHTDYEKCFPSSDEFIKVKVEEGGSSTGTASSTDSVLSTSTVEIPIRKSMSQDFSSIRASYGRMMYNVRKAIRSHQVDFDELIDFTISCSSDIEEKLDKSSDVASVLRVIEKKECSLIDTSLISAVVEEFRVTEAERYVEEYREKLREFCRSISVTLCLKEKFEANPSLQCETATYVFDWRPDEKKLKDITDILSKTSGRFVKIKFIDTGYSIVITCSFPHSLIGALITKLIENLDVLIKNCLKKFTIGCCLIWKKQKLEEREQLLEEDIDMIKANQGDISEDPYDLQEKSVRVKKKEKLLTAPDSGLQSIDTSFAIVTSQVKKEKEINKRLEEKLQKVKEKHCIQHMLLLTNTGSALSRIRRGMRMEIEELILYLTAKKSDLQDQNAALAENKREIEYLQEQISSASVQLLIKREEKDAMKLAIDKILSNQVKLLCEKEEVKEIIGAITENEILLAETLLLYQSWFHGEVTRKYAEMLLDDF</sequence>
<feature type="domain" description="Death" evidence="2">
    <location>
        <begin position="38"/>
        <end position="113"/>
    </location>
</feature>
<dbReference type="InterPro" id="IPR000488">
    <property type="entry name" value="Death_dom"/>
</dbReference>
<organism evidence="3 4">
    <name type="scientific">Amphimedon queenslandica</name>
    <name type="common">Sponge</name>
    <dbReference type="NCBI Taxonomy" id="400682"/>
    <lineage>
        <taxon>Eukaryota</taxon>
        <taxon>Metazoa</taxon>
        <taxon>Porifera</taxon>
        <taxon>Demospongiae</taxon>
        <taxon>Heteroscleromorpha</taxon>
        <taxon>Haplosclerida</taxon>
        <taxon>Niphatidae</taxon>
        <taxon>Amphimedon</taxon>
    </lineage>
</organism>
<dbReference type="RefSeq" id="XP_019854978.1">
    <property type="nucleotide sequence ID" value="XM_019999419.1"/>
</dbReference>
<dbReference type="Gene3D" id="1.10.533.10">
    <property type="entry name" value="Death Domain, Fas"/>
    <property type="match status" value="1"/>
</dbReference>
<accession>A0AAN0JE39</accession>
<evidence type="ECO:0000313" key="3">
    <source>
        <dbReference type="EnsemblMetazoa" id="XP_019854978.1"/>
    </source>
</evidence>
<reference evidence="4" key="1">
    <citation type="journal article" date="2010" name="Nature">
        <title>The Amphimedon queenslandica genome and the evolution of animal complexity.</title>
        <authorList>
            <person name="Srivastava M."/>
            <person name="Simakov O."/>
            <person name="Chapman J."/>
            <person name="Fahey B."/>
            <person name="Gauthier M.E."/>
            <person name="Mitros T."/>
            <person name="Richards G.S."/>
            <person name="Conaco C."/>
            <person name="Dacre M."/>
            <person name="Hellsten U."/>
            <person name="Larroux C."/>
            <person name="Putnam N.H."/>
            <person name="Stanke M."/>
            <person name="Adamska M."/>
            <person name="Darling A."/>
            <person name="Degnan S.M."/>
            <person name="Oakley T.H."/>
            <person name="Plachetzki D.C."/>
            <person name="Zhai Y."/>
            <person name="Adamski M."/>
            <person name="Calcino A."/>
            <person name="Cummins S.F."/>
            <person name="Goodstein D.M."/>
            <person name="Harris C."/>
            <person name="Jackson D.J."/>
            <person name="Leys S.P."/>
            <person name="Shu S."/>
            <person name="Woodcroft B.J."/>
            <person name="Vervoort M."/>
            <person name="Kosik K.S."/>
            <person name="Manning G."/>
            <person name="Degnan B.M."/>
            <person name="Rokhsar D.S."/>
        </authorList>
    </citation>
    <scope>NUCLEOTIDE SEQUENCE [LARGE SCALE GENOMIC DNA]</scope>
</reference>
<reference evidence="3" key="2">
    <citation type="submission" date="2024-06" db="UniProtKB">
        <authorList>
            <consortium name="EnsemblMetazoa"/>
        </authorList>
    </citation>
    <scope>IDENTIFICATION</scope>
</reference>
<dbReference type="AlphaFoldDB" id="A0AAN0JE39"/>
<keyword evidence="1" id="KW-0175">Coiled coil</keyword>
<dbReference type="Pfam" id="PF00531">
    <property type="entry name" value="Death"/>
    <property type="match status" value="1"/>
</dbReference>
<dbReference type="EnsemblMetazoa" id="XM_019999419.1">
    <property type="protein sequence ID" value="XP_019854978.1"/>
    <property type="gene ID" value="LOC109583908"/>
</dbReference>
<dbReference type="SUPFAM" id="SSF47986">
    <property type="entry name" value="DEATH domain"/>
    <property type="match status" value="1"/>
</dbReference>
<dbReference type="GO" id="GO:0007165">
    <property type="term" value="P:signal transduction"/>
    <property type="evidence" value="ECO:0007669"/>
    <property type="project" value="InterPro"/>
</dbReference>
<dbReference type="Proteomes" id="UP000007879">
    <property type="component" value="Unassembled WGS sequence"/>
</dbReference>
<evidence type="ECO:0000259" key="2">
    <source>
        <dbReference type="PROSITE" id="PS50017"/>
    </source>
</evidence>
<dbReference type="InterPro" id="IPR011029">
    <property type="entry name" value="DEATH-like_dom_sf"/>
</dbReference>
<protein>
    <recommendedName>
        <fullName evidence="2">Death domain-containing protein</fullName>
    </recommendedName>
</protein>